<reference evidence="3" key="1">
    <citation type="journal article" date="2019" name="Int. J. Syst. Evol. Microbiol.">
        <title>The Global Catalogue of Microorganisms (GCM) 10K type strain sequencing project: providing services to taxonomists for standard genome sequencing and annotation.</title>
        <authorList>
            <consortium name="The Broad Institute Genomics Platform"/>
            <consortium name="The Broad Institute Genome Sequencing Center for Infectious Disease"/>
            <person name="Wu L."/>
            <person name="Ma J."/>
        </authorList>
    </citation>
    <scope>NUCLEOTIDE SEQUENCE [LARGE SCALE GENOMIC DNA]</scope>
    <source>
        <strain evidence="3">JCM 17695</strain>
    </source>
</reference>
<dbReference type="Pfam" id="PF12770">
    <property type="entry name" value="CHAT"/>
    <property type="match status" value="1"/>
</dbReference>
<dbReference type="EMBL" id="JBHTEY010000004">
    <property type="protein sequence ID" value="MFC7614107.1"/>
    <property type="molecule type" value="Genomic_DNA"/>
</dbReference>
<gene>
    <name evidence="2" type="ORF">ACFQV2_11665</name>
</gene>
<dbReference type="Proteomes" id="UP001596512">
    <property type="component" value="Unassembled WGS sequence"/>
</dbReference>
<evidence type="ECO:0000313" key="2">
    <source>
        <dbReference type="EMBL" id="MFC7614107.1"/>
    </source>
</evidence>
<dbReference type="InterPro" id="IPR024983">
    <property type="entry name" value="CHAT_dom"/>
</dbReference>
<sequence length="305" mass="31191">MDLDGDLHALVCGDGRVRRFRAGRSSSAANAVESARLTLRRLAYECADADRMLARLTTLGARLEAVLLGPAARHLGDGPVVVVPTGGLHGVPWALLPALADRPHAVAPSASAWLNSLAVPAGSGEVLVRGPGLATLGAEVPVLTRMYPSARVLEDGSATASAVLDSLNGTALAHIAAHGTFRADNPLFSALALDDGPLTVYDFERLGRAPHRLVLPSCGSGRLLPVGADELLGLTAALLPLGTAGIVASLVPVNDPATVPLMVSLHEALRAGATCADALHRARRATCADPVRQATALSFVALGAA</sequence>
<keyword evidence="3" id="KW-1185">Reference proteome</keyword>
<protein>
    <submittedName>
        <fullName evidence="2">CHAT domain-containing protein</fullName>
    </submittedName>
</protein>
<evidence type="ECO:0000313" key="3">
    <source>
        <dbReference type="Proteomes" id="UP001596512"/>
    </source>
</evidence>
<feature type="domain" description="CHAT" evidence="1">
    <location>
        <begin position="59"/>
        <end position="291"/>
    </location>
</feature>
<organism evidence="2 3">
    <name type="scientific">Actinokineospora soli</name>
    <dbReference type="NCBI Taxonomy" id="1048753"/>
    <lineage>
        <taxon>Bacteria</taxon>
        <taxon>Bacillati</taxon>
        <taxon>Actinomycetota</taxon>
        <taxon>Actinomycetes</taxon>
        <taxon>Pseudonocardiales</taxon>
        <taxon>Pseudonocardiaceae</taxon>
        <taxon>Actinokineospora</taxon>
    </lineage>
</organism>
<evidence type="ECO:0000259" key="1">
    <source>
        <dbReference type="Pfam" id="PF12770"/>
    </source>
</evidence>
<name>A0ABW2TK18_9PSEU</name>
<comment type="caution">
    <text evidence="2">The sequence shown here is derived from an EMBL/GenBank/DDBJ whole genome shotgun (WGS) entry which is preliminary data.</text>
</comment>
<proteinExistence type="predicted"/>
<accession>A0ABW2TK18</accession>